<keyword evidence="4 10" id="KW-0547">Nucleotide-binding</keyword>
<evidence type="ECO:0000256" key="3">
    <source>
        <dbReference type="ARBA" id="ARBA00022722"/>
    </source>
</evidence>
<dbReference type="InterPro" id="IPR014001">
    <property type="entry name" value="Helicase_ATP-bd"/>
</dbReference>
<dbReference type="Gene3D" id="3.40.50.300">
    <property type="entry name" value="P-loop containing nucleotide triphosphate hydrolases"/>
    <property type="match status" value="2"/>
</dbReference>
<keyword evidence="11" id="KW-0175">Coiled coil</keyword>
<feature type="coiled-coil region" evidence="11">
    <location>
        <begin position="854"/>
        <end position="888"/>
    </location>
</feature>
<evidence type="ECO:0000256" key="5">
    <source>
        <dbReference type="ARBA" id="ARBA00022747"/>
    </source>
</evidence>
<dbReference type="CDD" id="cd22332">
    <property type="entry name" value="HsdR_N"/>
    <property type="match status" value="1"/>
</dbReference>
<proteinExistence type="inferred from homology"/>
<dbReference type="GO" id="GO:0009035">
    <property type="term" value="F:type I site-specific deoxyribonuclease activity"/>
    <property type="evidence" value="ECO:0007669"/>
    <property type="project" value="UniProtKB-EC"/>
</dbReference>
<dbReference type="CDD" id="cd18800">
    <property type="entry name" value="SF2_C_EcoR124I-like"/>
    <property type="match status" value="1"/>
</dbReference>
<reference evidence="13 14" key="1">
    <citation type="submission" date="2017-09" db="EMBL/GenBank/DDBJ databases">
        <title>Depth-based differentiation of microbial function through sediment-hosted aquifers and enrichment of novel symbionts in the deep terrestrial subsurface.</title>
        <authorList>
            <person name="Probst A.J."/>
            <person name="Ladd B."/>
            <person name="Jarett J.K."/>
            <person name="Geller-Mcgrath D.E."/>
            <person name="Sieber C.M."/>
            <person name="Emerson J.B."/>
            <person name="Anantharaman K."/>
            <person name="Thomas B.C."/>
            <person name="Malmstrom R."/>
            <person name="Stieglmeier M."/>
            <person name="Klingl A."/>
            <person name="Woyke T."/>
            <person name="Ryan C.M."/>
            <person name="Banfield J.F."/>
        </authorList>
    </citation>
    <scope>NUCLEOTIDE SEQUENCE [LARGE SCALE GENOMIC DNA]</scope>
    <source>
        <strain evidence="13">CG22_combo_CG10-13_8_21_14_all_01_47_9</strain>
    </source>
</reference>
<dbReference type="InterPro" id="IPR007409">
    <property type="entry name" value="Restrct_endonuc_type1_HsdR_N"/>
</dbReference>
<dbReference type="InterPro" id="IPR055180">
    <property type="entry name" value="HsdR_RecA-like_helicase_dom_2"/>
</dbReference>
<gene>
    <name evidence="13" type="ORF">COW80_00875</name>
</gene>
<comment type="catalytic activity">
    <reaction evidence="1 10">
        <text>Endonucleolytic cleavage of DNA to give random double-stranded fragments with terminal 5'-phosphates, ATP is simultaneously hydrolyzed.</text>
        <dbReference type="EC" id="3.1.21.3"/>
    </reaction>
</comment>
<dbReference type="Proteomes" id="UP000229981">
    <property type="component" value="Unassembled WGS sequence"/>
</dbReference>
<name>A0A2H0E342_9BACT</name>
<evidence type="ECO:0000256" key="10">
    <source>
        <dbReference type="RuleBase" id="RU364115"/>
    </source>
</evidence>
<evidence type="ECO:0000259" key="12">
    <source>
        <dbReference type="PROSITE" id="PS51192"/>
    </source>
</evidence>
<comment type="function">
    <text evidence="10">Subunit R is required for both nuclease and ATPase activities, but not for modification.</text>
</comment>
<dbReference type="InterPro" id="IPR027417">
    <property type="entry name" value="P-loop_NTPase"/>
</dbReference>
<keyword evidence="7 10" id="KW-0378">Hydrolase</keyword>
<protein>
    <recommendedName>
        <fullName evidence="10">Type I restriction enzyme endonuclease subunit</fullName>
        <shortName evidence="10">R protein</shortName>
        <ecNumber evidence="10">3.1.21.3</ecNumber>
    </recommendedName>
</protein>
<dbReference type="AlphaFoldDB" id="A0A2H0E342"/>
<evidence type="ECO:0000256" key="4">
    <source>
        <dbReference type="ARBA" id="ARBA00022741"/>
    </source>
</evidence>
<dbReference type="GO" id="GO:0009307">
    <property type="term" value="P:DNA restriction-modification system"/>
    <property type="evidence" value="ECO:0007669"/>
    <property type="project" value="UniProtKB-KW"/>
</dbReference>
<dbReference type="InterPro" id="IPR004473">
    <property type="entry name" value="Restrct_endonuc_typeI_HsdR"/>
</dbReference>
<evidence type="ECO:0000256" key="1">
    <source>
        <dbReference type="ARBA" id="ARBA00000851"/>
    </source>
</evidence>
<keyword evidence="9 10" id="KW-0238">DNA-binding</keyword>
<keyword evidence="5 10" id="KW-0680">Restriction system</keyword>
<dbReference type="GO" id="GO:0003677">
    <property type="term" value="F:DNA binding"/>
    <property type="evidence" value="ECO:0007669"/>
    <property type="project" value="UniProtKB-KW"/>
</dbReference>
<accession>A0A2H0E342</accession>
<comment type="subunit">
    <text evidence="10">The type I restriction/modification system is composed of three polypeptides R, M and S.</text>
</comment>
<dbReference type="PANTHER" id="PTHR30195:SF15">
    <property type="entry name" value="TYPE I RESTRICTION ENZYME HINDI ENDONUCLEASE SUBUNIT"/>
    <property type="match status" value="1"/>
</dbReference>
<dbReference type="InterPro" id="IPR051268">
    <property type="entry name" value="Type-I_R_enzyme_R_subunit"/>
</dbReference>
<dbReference type="InterPro" id="IPR040980">
    <property type="entry name" value="SWI2_SNF2"/>
</dbReference>
<dbReference type="EC" id="3.1.21.3" evidence="10"/>
<dbReference type="NCBIfam" id="TIGR00348">
    <property type="entry name" value="hsdR"/>
    <property type="match status" value="1"/>
</dbReference>
<dbReference type="Pfam" id="PF22679">
    <property type="entry name" value="T1R_D3-like"/>
    <property type="match status" value="1"/>
</dbReference>
<comment type="caution">
    <text evidence="13">The sequence shown here is derived from an EMBL/GenBank/DDBJ whole genome shotgun (WGS) entry which is preliminary data.</text>
</comment>
<evidence type="ECO:0000256" key="2">
    <source>
        <dbReference type="ARBA" id="ARBA00008598"/>
    </source>
</evidence>
<keyword evidence="8 10" id="KW-0067">ATP-binding</keyword>
<organism evidence="13 14">
    <name type="scientific">Candidatus Beckwithbacteria bacterium CG22_combo_CG10-13_8_21_14_all_01_47_9</name>
    <dbReference type="NCBI Taxonomy" id="1974496"/>
    <lineage>
        <taxon>Bacteria</taxon>
        <taxon>Candidatus Beckwithiibacteriota</taxon>
    </lineage>
</organism>
<dbReference type="PROSITE" id="PS51192">
    <property type="entry name" value="HELICASE_ATP_BIND_1"/>
    <property type="match status" value="1"/>
</dbReference>
<feature type="domain" description="Helicase ATP-binding" evidence="12">
    <location>
        <begin position="291"/>
        <end position="450"/>
    </location>
</feature>
<dbReference type="Pfam" id="PF04313">
    <property type="entry name" value="HSDR_N"/>
    <property type="match status" value="1"/>
</dbReference>
<dbReference type="SUPFAM" id="SSF52540">
    <property type="entry name" value="P-loop containing nucleoside triphosphate hydrolases"/>
    <property type="match status" value="2"/>
</dbReference>
<dbReference type="SMART" id="SM00487">
    <property type="entry name" value="DEXDc"/>
    <property type="match status" value="1"/>
</dbReference>
<dbReference type="GO" id="GO:0005524">
    <property type="term" value="F:ATP binding"/>
    <property type="evidence" value="ECO:0007669"/>
    <property type="project" value="UniProtKB-KW"/>
</dbReference>
<evidence type="ECO:0000256" key="7">
    <source>
        <dbReference type="ARBA" id="ARBA00022801"/>
    </source>
</evidence>
<dbReference type="Pfam" id="PF11867">
    <property type="entry name" value="T1RH-like_C"/>
    <property type="match status" value="1"/>
</dbReference>
<dbReference type="EMBL" id="PCTU01000024">
    <property type="protein sequence ID" value="PIP88339.1"/>
    <property type="molecule type" value="Genomic_DNA"/>
</dbReference>
<keyword evidence="6" id="KW-0255">Endonuclease</keyword>
<dbReference type="Gene3D" id="3.90.1570.50">
    <property type="match status" value="1"/>
</dbReference>
<keyword evidence="3" id="KW-0540">Nuclease</keyword>
<evidence type="ECO:0000256" key="6">
    <source>
        <dbReference type="ARBA" id="ARBA00022759"/>
    </source>
</evidence>
<evidence type="ECO:0000313" key="13">
    <source>
        <dbReference type="EMBL" id="PIP88339.1"/>
    </source>
</evidence>
<evidence type="ECO:0000256" key="9">
    <source>
        <dbReference type="ARBA" id="ARBA00023125"/>
    </source>
</evidence>
<dbReference type="PANTHER" id="PTHR30195">
    <property type="entry name" value="TYPE I SITE-SPECIFIC DEOXYRIBONUCLEASE PROTEIN SUBUNIT M AND R"/>
    <property type="match status" value="1"/>
</dbReference>
<dbReference type="InterPro" id="IPR021810">
    <property type="entry name" value="T1RH-like_C"/>
</dbReference>
<evidence type="ECO:0000256" key="11">
    <source>
        <dbReference type="SAM" id="Coils"/>
    </source>
</evidence>
<sequence length="1004" mass="115641">MIMTNLNENTLAEQPVIEWLRGLGYETLFSPDLAPGGAFMERNDYREVVLSARFRRSLKRINPNIPDEALDQAAKKIIKYEHEDIELGNKEMYEMLTGGVKVDVKDEHGEIRSKMVHPIDFKNLQNNEFLAVNQFSVQGKTARIPDLVIFINGLPIAVFEFKSPTRENATIADAYAQIHDTYRQDIPKIFYYNQILVISDLLRARHGTVSSSYDFYSVWKGINSEGEKHKKMSELELLTKGLFEPQRLMDIIENFIVFEADAVKDATKFTKKMAMYNQYFGVNKAVDNTLRAVNGDKKIGVFWHTQGSGKSLSMVFYVNKIRKIPELKSPSVLFLTDRNDLDLQLYKTFLRTGYSTAKHAESIKDLADKISGAGAEVLFTLIQKFDMDKPLSLRNNFIVIADEAHRSEYALLAGNVRSVLPNAAFMGITGTPVELNNRNTRLVFGEHISEYPIDRSVADKVTVPIYYEGRLIPLHVLNQFIDEDLDKLVIEHPEDTKAMLRQKWARMEQVLGAKERVEMIVNDIVYHFNNRGLEGKAMIVTFSRKIAVEIYKLLSAYNHAPEAAVVISNNQQYQDEIQAELDNKELEKRFKNPDDPLKIAIVCDMWLTGFDVPFLHTMYLDKPLKGHTLMQAIARVNRRYKDKAGGLIVDYIGVAENLKKALAIYASDIQKQTLIHIEEIIAEMLKAYNDAKVFLGDLKYQEWKKLSPGRQSQLFQSAINIVLETDNKKQFLKAATRLYKLFCLAMPNHEANKIRNEIEFIESVRRGIIKFTLVEPIYIDKKTESAIKDLISKNIAAEGIIDIFSEHRKGKPEISILDEKFLKNVKNSRLKNLTLETYRKLLENDLRTKERSNIVRYRTLLEKLEEIIEEYENNIINSSKVIEQLIQLAREIRAADQAGDKLGLTLEEMAFYDAVAQGKKALKDKDIKLLVKELIKAIKRDVAIDWTHQEVIKARIRSNVKLILLRHQFSFEESNLLVEKIFKQAEFLYRDFEFQQLQLNETQI</sequence>
<evidence type="ECO:0000313" key="14">
    <source>
        <dbReference type="Proteomes" id="UP000229981"/>
    </source>
</evidence>
<evidence type="ECO:0000256" key="8">
    <source>
        <dbReference type="ARBA" id="ARBA00022840"/>
    </source>
</evidence>
<dbReference type="Pfam" id="PF18766">
    <property type="entry name" value="SWI2_SNF2"/>
    <property type="match status" value="1"/>
</dbReference>
<comment type="similarity">
    <text evidence="2 10">Belongs to the HsdR family.</text>
</comment>